<comment type="caution">
    <text evidence="2">The sequence shown here is derived from an EMBL/GenBank/DDBJ whole genome shotgun (WGS) entry which is preliminary data.</text>
</comment>
<gene>
    <name evidence="2" type="ORF">BJX67DRAFT_377533</name>
</gene>
<protein>
    <submittedName>
        <fullName evidence="2">Uncharacterized protein</fullName>
    </submittedName>
</protein>
<dbReference type="EMBL" id="JBFXLQ010000004">
    <property type="protein sequence ID" value="KAL2870907.1"/>
    <property type="molecule type" value="Genomic_DNA"/>
</dbReference>
<dbReference type="Proteomes" id="UP001610432">
    <property type="component" value="Unassembled WGS sequence"/>
</dbReference>
<keyword evidence="3" id="KW-1185">Reference proteome</keyword>
<organism evidence="2 3">
    <name type="scientific">Aspergillus lucknowensis</name>
    <dbReference type="NCBI Taxonomy" id="176173"/>
    <lineage>
        <taxon>Eukaryota</taxon>
        <taxon>Fungi</taxon>
        <taxon>Dikarya</taxon>
        <taxon>Ascomycota</taxon>
        <taxon>Pezizomycotina</taxon>
        <taxon>Eurotiomycetes</taxon>
        <taxon>Eurotiomycetidae</taxon>
        <taxon>Eurotiales</taxon>
        <taxon>Aspergillaceae</taxon>
        <taxon>Aspergillus</taxon>
        <taxon>Aspergillus subgen. Nidulantes</taxon>
    </lineage>
</organism>
<evidence type="ECO:0000313" key="3">
    <source>
        <dbReference type="Proteomes" id="UP001610432"/>
    </source>
</evidence>
<reference evidence="2 3" key="1">
    <citation type="submission" date="2024-07" db="EMBL/GenBank/DDBJ databases">
        <title>Section-level genome sequencing and comparative genomics of Aspergillus sections Usti and Cavernicolus.</title>
        <authorList>
            <consortium name="Lawrence Berkeley National Laboratory"/>
            <person name="Nybo J.L."/>
            <person name="Vesth T.C."/>
            <person name="Theobald S."/>
            <person name="Frisvad J.C."/>
            <person name="Larsen T.O."/>
            <person name="Kjaerboelling I."/>
            <person name="Rothschild-Mancinelli K."/>
            <person name="Lyhne E.K."/>
            <person name="Kogle M.E."/>
            <person name="Barry K."/>
            <person name="Clum A."/>
            <person name="Na H."/>
            <person name="Ledsgaard L."/>
            <person name="Lin J."/>
            <person name="Lipzen A."/>
            <person name="Kuo A."/>
            <person name="Riley R."/>
            <person name="Mondo S."/>
            <person name="Labutti K."/>
            <person name="Haridas S."/>
            <person name="Pangalinan J."/>
            <person name="Salamov A.A."/>
            <person name="Simmons B.A."/>
            <person name="Magnuson J.K."/>
            <person name="Chen J."/>
            <person name="Drula E."/>
            <person name="Henrissat B."/>
            <person name="Wiebenga A."/>
            <person name="Lubbers R.J."/>
            <person name="Gomes A.C."/>
            <person name="Macurrencykelacurrency M.R."/>
            <person name="Stajich J."/>
            <person name="Grigoriev I.V."/>
            <person name="Mortensen U.H."/>
            <person name="De Vries R.P."/>
            <person name="Baker S.E."/>
            <person name="Andersen M.R."/>
        </authorList>
    </citation>
    <scope>NUCLEOTIDE SEQUENCE [LARGE SCALE GENOMIC DNA]</scope>
    <source>
        <strain evidence="2 3">CBS 449.75</strain>
    </source>
</reference>
<accession>A0ABR4M274</accession>
<keyword evidence="1" id="KW-0732">Signal</keyword>
<name>A0ABR4M274_9EURO</name>
<feature type="chain" id="PRO_5045949703" evidence="1">
    <location>
        <begin position="19"/>
        <end position="104"/>
    </location>
</feature>
<proteinExistence type="predicted"/>
<dbReference type="GeneID" id="98147204"/>
<sequence length="104" mass="11079">MRLTTAAFVALSAAMASATNFHNDFGHDGWVQDSTGSEFQLNNGHSVNIGGGWAFFWVDANVCAGSSNSVTYTWPESYGDVYVRSDGRLYEASGGQISNGAKIC</sequence>
<dbReference type="RefSeq" id="XP_070889886.1">
    <property type="nucleotide sequence ID" value="XM_071032132.1"/>
</dbReference>
<evidence type="ECO:0000256" key="1">
    <source>
        <dbReference type="SAM" id="SignalP"/>
    </source>
</evidence>
<feature type="signal peptide" evidence="1">
    <location>
        <begin position="1"/>
        <end position="18"/>
    </location>
</feature>
<evidence type="ECO:0000313" key="2">
    <source>
        <dbReference type="EMBL" id="KAL2870907.1"/>
    </source>
</evidence>